<feature type="compositionally biased region" description="Polar residues" evidence="5">
    <location>
        <begin position="240"/>
        <end position="253"/>
    </location>
</feature>
<comment type="caution">
    <text evidence="7">The sequence shown here is derived from an EMBL/GenBank/DDBJ whole genome shotgun (WGS) entry which is preliminary data.</text>
</comment>
<keyword evidence="3" id="KW-0862">Zinc</keyword>
<name>A0A2A4K9P7_HELVI</name>
<organism evidence="7">
    <name type="scientific">Heliothis virescens</name>
    <name type="common">Tobacco budworm moth</name>
    <dbReference type="NCBI Taxonomy" id="7102"/>
    <lineage>
        <taxon>Eukaryota</taxon>
        <taxon>Metazoa</taxon>
        <taxon>Ecdysozoa</taxon>
        <taxon>Arthropoda</taxon>
        <taxon>Hexapoda</taxon>
        <taxon>Insecta</taxon>
        <taxon>Pterygota</taxon>
        <taxon>Neoptera</taxon>
        <taxon>Endopterygota</taxon>
        <taxon>Lepidoptera</taxon>
        <taxon>Glossata</taxon>
        <taxon>Ditrysia</taxon>
        <taxon>Noctuoidea</taxon>
        <taxon>Noctuidae</taxon>
        <taxon>Heliothinae</taxon>
        <taxon>Heliothis</taxon>
    </lineage>
</organism>
<evidence type="ECO:0000313" key="7">
    <source>
        <dbReference type="EMBL" id="PCG81015.1"/>
    </source>
</evidence>
<evidence type="ECO:0000256" key="5">
    <source>
        <dbReference type="SAM" id="MobiDB-lite"/>
    </source>
</evidence>
<evidence type="ECO:0000256" key="3">
    <source>
        <dbReference type="ARBA" id="ARBA00022833"/>
    </source>
</evidence>
<evidence type="ECO:0000256" key="2">
    <source>
        <dbReference type="ARBA" id="ARBA00022771"/>
    </source>
</evidence>
<dbReference type="EMBL" id="NWSH01000004">
    <property type="protein sequence ID" value="PCG81015.1"/>
    <property type="molecule type" value="Genomic_DNA"/>
</dbReference>
<reference evidence="7" key="1">
    <citation type="submission" date="2017-09" db="EMBL/GenBank/DDBJ databases">
        <title>Contemporary evolution of a Lepidopteran species, Heliothis virescens, in response to modern agricultural practices.</title>
        <authorList>
            <person name="Fritz M.L."/>
            <person name="Deyonke A.M."/>
            <person name="Papanicolaou A."/>
            <person name="Micinski S."/>
            <person name="Westbrook J."/>
            <person name="Gould F."/>
        </authorList>
    </citation>
    <scope>NUCLEOTIDE SEQUENCE [LARGE SCALE GENOMIC DNA]</scope>
    <source>
        <strain evidence="7">HvINT-</strain>
        <tissue evidence="7">Whole body</tissue>
    </source>
</reference>
<dbReference type="Pfam" id="PF13696">
    <property type="entry name" value="zf-CCHC_2"/>
    <property type="match status" value="1"/>
</dbReference>
<feature type="compositionally biased region" description="Polar residues" evidence="5">
    <location>
        <begin position="183"/>
        <end position="199"/>
    </location>
</feature>
<keyword evidence="2 4" id="KW-0863">Zinc-finger</keyword>
<evidence type="ECO:0000256" key="4">
    <source>
        <dbReference type="PROSITE-ProRule" id="PRU00047"/>
    </source>
</evidence>
<keyword evidence="1" id="KW-0479">Metal-binding</keyword>
<evidence type="ECO:0000259" key="6">
    <source>
        <dbReference type="PROSITE" id="PS50158"/>
    </source>
</evidence>
<feature type="region of interest" description="Disordered" evidence="5">
    <location>
        <begin position="176"/>
        <end position="270"/>
    </location>
</feature>
<dbReference type="InterPro" id="IPR025829">
    <property type="entry name" value="Zn_knuckle_CX2CX3GHX4C"/>
</dbReference>
<accession>A0A2A4K9P7</accession>
<dbReference type="GO" id="GO:0008270">
    <property type="term" value="F:zinc ion binding"/>
    <property type="evidence" value="ECO:0007669"/>
    <property type="project" value="UniProtKB-KW"/>
</dbReference>
<dbReference type="Gene3D" id="4.10.60.10">
    <property type="entry name" value="Zinc finger, CCHC-type"/>
    <property type="match status" value="1"/>
</dbReference>
<evidence type="ECO:0000256" key="1">
    <source>
        <dbReference type="ARBA" id="ARBA00022723"/>
    </source>
</evidence>
<sequence length="270" mass="30117">MESAEKDAAIVEGPKSSAGTDTTTVRARLGLPRSCRVCGADHNESTCKFASYVCRVCNRQGHLRRMCPNIVKQYQVDVDEEEDSDEKRTLRSRFDLLRTERSVGTRVQDAQQRQIDLSGGVARSFQEGDSVWMRDYNSSNKWVKGSITNVDSARRYMIARDNGQLVKRHVDQIRRRSRLSFGGPNTEQEVTLEGESSVTPAGDNLIKAGKNEDERSDECVSEGSKLNPPINDEVGGIDCDQSSHQSPGTSAQPQAHPKRTRKPVIRFQCT</sequence>
<dbReference type="PROSITE" id="PS50158">
    <property type="entry name" value="ZF_CCHC"/>
    <property type="match status" value="1"/>
</dbReference>
<dbReference type="AlphaFoldDB" id="A0A2A4K9P7"/>
<protein>
    <recommendedName>
        <fullName evidence="6">CCHC-type domain-containing protein</fullName>
    </recommendedName>
</protein>
<feature type="domain" description="CCHC-type" evidence="6">
    <location>
        <begin position="54"/>
        <end position="69"/>
    </location>
</feature>
<proteinExistence type="predicted"/>
<gene>
    <name evidence="7" type="ORF">B5V51_6802</name>
</gene>
<dbReference type="InterPro" id="IPR001878">
    <property type="entry name" value="Znf_CCHC"/>
</dbReference>
<feature type="region of interest" description="Disordered" evidence="5">
    <location>
        <begin position="1"/>
        <end position="23"/>
    </location>
</feature>
<dbReference type="GO" id="GO:0003676">
    <property type="term" value="F:nucleic acid binding"/>
    <property type="evidence" value="ECO:0007669"/>
    <property type="project" value="InterPro"/>
</dbReference>